<reference evidence="1 2" key="2">
    <citation type="journal article" date="2022" name="Mol. Ecol. Resour.">
        <title>The genomes of chicory, endive, great burdock and yacon provide insights into Asteraceae paleo-polyploidization history and plant inulin production.</title>
        <authorList>
            <person name="Fan W."/>
            <person name="Wang S."/>
            <person name="Wang H."/>
            <person name="Wang A."/>
            <person name="Jiang F."/>
            <person name="Liu H."/>
            <person name="Zhao H."/>
            <person name="Xu D."/>
            <person name="Zhang Y."/>
        </authorList>
    </citation>
    <scope>NUCLEOTIDE SEQUENCE [LARGE SCALE GENOMIC DNA]</scope>
    <source>
        <strain evidence="2">cv. Niubang</strain>
    </source>
</reference>
<dbReference type="EMBL" id="CM042057">
    <property type="protein sequence ID" value="KAI3693231.1"/>
    <property type="molecule type" value="Genomic_DNA"/>
</dbReference>
<sequence length="77" mass="8922">MIYSTLMKLIFCLPLVLNTFLMLSFRMNGAFCECECLPPPRIRINTGMICNLWASFTFVFIFGHVMENGDEIFEDVD</sequence>
<gene>
    <name evidence="1" type="ORF">L6452_33063</name>
</gene>
<evidence type="ECO:0000313" key="1">
    <source>
        <dbReference type="EMBL" id="KAI3693231.1"/>
    </source>
</evidence>
<proteinExistence type="predicted"/>
<name>A0ACB8Z697_ARCLA</name>
<comment type="caution">
    <text evidence="1">The sequence shown here is derived from an EMBL/GenBank/DDBJ whole genome shotgun (WGS) entry which is preliminary data.</text>
</comment>
<keyword evidence="2" id="KW-1185">Reference proteome</keyword>
<reference evidence="2" key="1">
    <citation type="journal article" date="2022" name="Mol. Ecol. Resour.">
        <title>The genomes of chicory, endive, great burdock and yacon provide insights into Asteraceae palaeo-polyploidization history and plant inulin production.</title>
        <authorList>
            <person name="Fan W."/>
            <person name="Wang S."/>
            <person name="Wang H."/>
            <person name="Wang A."/>
            <person name="Jiang F."/>
            <person name="Liu H."/>
            <person name="Zhao H."/>
            <person name="Xu D."/>
            <person name="Zhang Y."/>
        </authorList>
    </citation>
    <scope>NUCLEOTIDE SEQUENCE [LARGE SCALE GENOMIC DNA]</scope>
    <source>
        <strain evidence="2">cv. Niubang</strain>
    </source>
</reference>
<protein>
    <submittedName>
        <fullName evidence="1">Uncharacterized protein</fullName>
    </submittedName>
</protein>
<organism evidence="1 2">
    <name type="scientific">Arctium lappa</name>
    <name type="common">Greater burdock</name>
    <name type="synonym">Lappa major</name>
    <dbReference type="NCBI Taxonomy" id="4217"/>
    <lineage>
        <taxon>Eukaryota</taxon>
        <taxon>Viridiplantae</taxon>
        <taxon>Streptophyta</taxon>
        <taxon>Embryophyta</taxon>
        <taxon>Tracheophyta</taxon>
        <taxon>Spermatophyta</taxon>
        <taxon>Magnoliopsida</taxon>
        <taxon>eudicotyledons</taxon>
        <taxon>Gunneridae</taxon>
        <taxon>Pentapetalae</taxon>
        <taxon>asterids</taxon>
        <taxon>campanulids</taxon>
        <taxon>Asterales</taxon>
        <taxon>Asteraceae</taxon>
        <taxon>Carduoideae</taxon>
        <taxon>Cardueae</taxon>
        <taxon>Arctiinae</taxon>
        <taxon>Arctium</taxon>
    </lineage>
</organism>
<accession>A0ACB8Z697</accession>
<evidence type="ECO:0000313" key="2">
    <source>
        <dbReference type="Proteomes" id="UP001055879"/>
    </source>
</evidence>
<dbReference type="Proteomes" id="UP001055879">
    <property type="component" value="Linkage Group LG11"/>
</dbReference>